<sequence length="148" mass="17399">MDISQLNIDDIVVARCYFQKRNNTSSSNEFEYNSGRYFVVEDIDYTDNSCILRSISSKKHSYSYEIQDFNTTNLTIDPSYIHCTPYNLVNMLPGDIDRKVGELSSKDAEGYLIDTIKHSGYQLDNIIISVRERLEINRRRKMYQDRDR</sequence>
<gene>
    <name evidence="1" type="ORF">BHX94_12665</name>
</gene>
<keyword evidence="1" id="KW-0614">Plasmid</keyword>
<proteinExistence type="predicted"/>
<evidence type="ECO:0000313" key="1">
    <source>
        <dbReference type="EMBL" id="RAK47700.1"/>
    </source>
</evidence>
<reference evidence="1 2" key="1">
    <citation type="journal article" date="2018" name="Front. Microbiol.">
        <title>Description and Comparative Genomics of Macrococcus caseolyticus subsp. hominis subsp. nov., Macrococcus goetzii sp. nov., Macrococcus epidermidis sp. nov., and Macrococcus bohemicus sp. nov., Novel Macrococci From Human Clinical Material With Virulence Potential and Suspected Uptake of Foreign DNA by Natural Transformation.</title>
        <authorList>
            <person name="Maslanova I."/>
            <person name="Wertheimer Z."/>
            <person name="Sedlacek I."/>
            <person name="Svec P."/>
            <person name="Indrakova A."/>
            <person name="Kovarovic V."/>
            <person name="Schumann P."/>
            <person name="Sproer C."/>
            <person name="Kralova S."/>
            <person name="Sedo O."/>
            <person name="Kristofova L."/>
            <person name="Vrbovska V."/>
            <person name="Fuzik T."/>
            <person name="Petras P."/>
            <person name="Zdrahal Z."/>
            <person name="Ruzickova V."/>
            <person name="Doskar J."/>
            <person name="Pantucek R."/>
        </authorList>
    </citation>
    <scope>NUCLEOTIDE SEQUENCE [LARGE SCALE GENOMIC DNA]</scope>
    <source>
        <strain evidence="1 2">03/115</strain>
        <plasmid evidence="1">pZKMB2</plasmid>
    </source>
</reference>
<dbReference type="AlphaFoldDB" id="A0A327ZZJ3"/>
<dbReference type="RefSeq" id="WP_111744499.1">
    <property type="nucleotide sequence ID" value="NZ_CM009973.1"/>
</dbReference>
<evidence type="ECO:0000313" key="2">
    <source>
        <dbReference type="Proteomes" id="UP000249579"/>
    </source>
</evidence>
<comment type="caution">
    <text evidence="1">The sequence shown here is derived from an EMBL/GenBank/DDBJ whole genome shotgun (WGS) entry which is preliminary data.</text>
</comment>
<dbReference type="EMBL" id="PZJG01000031">
    <property type="protein sequence ID" value="RAK47700.1"/>
    <property type="molecule type" value="Genomic_DNA"/>
</dbReference>
<dbReference type="Proteomes" id="UP000249579">
    <property type="component" value="Plasmid pZKMB2"/>
</dbReference>
<geneLocation type="plasmid" evidence="2">
    <name>pzkmb2</name>
</geneLocation>
<name>A0A327ZZJ3_9STAP</name>
<organism evidence="1 2">
    <name type="scientific">Macrococcoides bohemicum</name>
    <dbReference type="NCBI Taxonomy" id="1903056"/>
    <lineage>
        <taxon>Bacteria</taxon>
        <taxon>Bacillati</taxon>
        <taxon>Bacillota</taxon>
        <taxon>Bacilli</taxon>
        <taxon>Bacillales</taxon>
        <taxon>Staphylococcaceae</taxon>
        <taxon>Macrococcoides</taxon>
    </lineage>
</organism>
<accession>A0A327ZZJ3</accession>
<protein>
    <submittedName>
        <fullName evidence="1">Uncharacterized protein</fullName>
    </submittedName>
</protein>